<organism evidence="1 2">
    <name type="scientific">Saccharothrix espanaensis (strain ATCC 51144 / DSM 44229 / JCM 9112 / NBRC 15066 / NRRL 15764)</name>
    <dbReference type="NCBI Taxonomy" id="1179773"/>
    <lineage>
        <taxon>Bacteria</taxon>
        <taxon>Bacillati</taxon>
        <taxon>Actinomycetota</taxon>
        <taxon>Actinomycetes</taxon>
        <taxon>Pseudonocardiales</taxon>
        <taxon>Pseudonocardiaceae</taxon>
        <taxon>Saccharothrix</taxon>
    </lineage>
</organism>
<accession>K0JV13</accession>
<gene>
    <name evidence="1" type="ordered locus">BN6_20350</name>
</gene>
<dbReference type="EMBL" id="HE804045">
    <property type="protein sequence ID" value="CCH29357.1"/>
    <property type="molecule type" value="Genomic_DNA"/>
</dbReference>
<dbReference type="AlphaFoldDB" id="K0JV13"/>
<dbReference type="OrthoDB" id="10008054at2"/>
<dbReference type="KEGG" id="sesp:BN6_20350"/>
<evidence type="ECO:0000313" key="2">
    <source>
        <dbReference type="Proteomes" id="UP000006281"/>
    </source>
</evidence>
<name>K0JV13_SACES</name>
<dbReference type="Proteomes" id="UP000006281">
    <property type="component" value="Chromosome"/>
</dbReference>
<reference evidence="1 2" key="1">
    <citation type="journal article" date="2012" name="BMC Genomics">
        <title>Complete genome sequence of Saccharothrix espanaensis DSM 44229T and comparison to the other completely sequenced Pseudonocardiaceae.</title>
        <authorList>
            <person name="Strobel T."/>
            <person name="Al-Dilaimi A."/>
            <person name="Blom J."/>
            <person name="Gessner A."/>
            <person name="Kalinowski J."/>
            <person name="Luzhetska M."/>
            <person name="Puhler A."/>
            <person name="Szczepanowski R."/>
            <person name="Bechthold A."/>
            <person name="Ruckert C."/>
        </authorList>
    </citation>
    <scope>NUCLEOTIDE SEQUENCE [LARGE SCALE GENOMIC DNA]</scope>
    <source>
        <strain evidence="2">ATCC 51144 / DSM 44229 / JCM 9112 / NBRC 15066 / NRRL 15764</strain>
    </source>
</reference>
<keyword evidence="2" id="KW-1185">Reference proteome</keyword>
<evidence type="ECO:0000313" key="1">
    <source>
        <dbReference type="EMBL" id="CCH29357.1"/>
    </source>
</evidence>
<dbReference type="STRING" id="1179773.BN6_20350"/>
<proteinExistence type="predicted"/>
<dbReference type="RefSeq" id="WP_015099470.1">
    <property type="nucleotide sequence ID" value="NC_019673.1"/>
</dbReference>
<dbReference type="HOGENOM" id="CLU_1053303_0_0_11"/>
<protein>
    <submittedName>
        <fullName evidence="1">Uncharacterized protein</fullName>
    </submittedName>
</protein>
<dbReference type="PATRIC" id="fig|1179773.3.peg.2041"/>
<sequence length="264" mass="28488">MSGYVFLQRPGEMSADHHVDDAKTWDASNGVIEWLMRFLANHVDSATAAAKLREAADHELQWLALDGYTEDEIRAIVRVIRDVLPVAVPEMWPDNPSMAEHAMDLVARTTAWARAEALEPPPPSPEAAAAVCPRDPAWRFLPPVDTEFPGGRRMTSTGRVVFPGRSPSSVDSVRWDGSGALAEWAMRLVAAQVGGRSGELFGSGIPFYSLADVGEDDLAKVLAVIIDVVPVAAAERWPGQAEIAANVADLAAKATDCARLRGLR</sequence>